<dbReference type="PROSITE" id="PS51318">
    <property type="entry name" value="TAT"/>
    <property type="match status" value="1"/>
</dbReference>
<dbReference type="PROSITE" id="PS00196">
    <property type="entry name" value="COPPER_BLUE"/>
    <property type="match status" value="1"/>
</dbReference>
<feature type="binding site" evidence="7">
    <location>
        <position position="124"/>
    </location>
    <ligand>
        <name>Cu cation</name>
        <dbReference type="ChEBI" id="CHEBI:23378"/>
    </ligand>
</feature>
<dbReference type="InterPro" id="IPR000923">
    <property type="entry name" value="BlueCu_1"/>
</dbReference>
<dbReference type="InterPro" id="IPR008972">
    <property type="entry name" value="Cupredoxin"/>
</dbReference>
<comment type="cofactor">
    <cofactor evidence="7">
        <name>Cu(2+)</name>
        <dbReference type="ChEBI" id="CHEBI:29036"/>
    </cofactor>
    <text evidence="7">The crystal structure with reduced Cu(1+) has also been determined.</text>
</comment>
<gene>
    <name evidence="10" type="ORF">ZOD2009_21972</name>
</gene>
<dbReference type="SUPFAM" id="SSF49503">
    <property type="entry name" value="Cupredoxins"/>
    <property type="match status" value="2"/>
</dbReference>
<keyword evidence="4" id="KW-0249">Electron transport</keyword>
<dbReference type="Proteomes" id="UP000003751">
    <property type="component" value="Unassembled WGS sequence"/>
</dbReference>
<evidence type="ECO:0000256" key="3">
    <source>
        <dbReference type="ARBA" id="ARBA00022723"/>
    </source>
</evidence>
<dbReference type="InterPro" id="IPR006311">
    <property type="entry name" value="TAT_signal"/>
</dbReference>
<organism evidence="10 11">
    <name type="scientific">Haladaptatus paucihalophilus DX253</name>
    <dbReference type="NCBI Taxonomy" id="797209"/>
    <lineage>
        <taxon>Archaea</taxon>
        <taxon>Methanobacteriati</taxon>
        <taxon>Methanobacteriota</taxon>
        <taxon>Stenosarchaea group</taxon>
        <taxon>Halobacteria</taxon>
        <taxon>Halobacteriales</taxon>
        <taxon>Haladaptataceae</taxon>
        <taxon>Haladaptatus</taxon>
    </lineage>
</organism>
<name>E7R000_HALPU</name>
<dbReference type="AlphaFoldDB" id="E7R000"/>
<dbReference type="GO" id="GO:0005507">
    <property type="term" value="F:copper ion binding"/>
    <property type="evidence" value="ECO:0007669"/>
    <property type="project" value="InterPro"/>
</dbReference>
<dbReference type="OrthoDB" id="247916at2157"/>
<dbReference type="GO" id="GO:0016020">
    <property type="term" value="C:membrane"/>
    <property type="evidence" value="ECO:0007669"/>
    <property type="project" value="UniProtKB-SubCell"/>
</dbReference>
<dbReference type="PATRIC" id="fig|797209.4.peg.4312"/>
<feature type="binding site" evidence="7">
    <location>
        <position position="77"/>
    </location>
    <ligand>
        <name>Cu cation</name>
        <dbReference type="ChEBI" id="CHEBI:23378"/>
    </ligand>
</feature>
<evidence type="ECO:0000256" key="5">
    <source>
        <dbReference type="ARBA" id="ARBA00023008"/>
    </source>
</evidence>
<dbReference type="STRING" id="797209.GCA_000376445_01453"/>
<dbReference type="PROSITE" id="PS51257">
    <property type="entry name" value="PROKAR_LIPOPROTEIN"/>
    <property type="match status" value="1"/>
</dbReference>
<dbReference type="RefSeq" id="WP_007983590.1">
    <property type="nucleotide sequence ID" value="NZ_AEMG01000030.1"/>
</dbReference>
<evidence type="ECO:0000256" key="4">
    <source>
        <dbReference type="ARBA" id="ARBA00022982"/>
    </source>
</evidence>
<evidence type="ECO:0000259" key="9">
    <source>
        <dbReference type="Pfam" id="PF00127"/>
    </source>
</evidence>
<evidence type="ECO:0000256" key="6">
    <source>
        <dbReference type="ARBA" id="ARBA00023136"/>
    </source>
</evidence>
<evidence type="ECO:0000256" key="7">
    <source>
        <dbReference type="PIRSR" id="PIRSR602387-1"/>
    </source>
</evidence>
<proteinExistence type="predicted"/>
<sequence length="279" mass="29713">MTSIFDRRAMLKATGTVLVGASLGGCLADGNSGSESDDSPADVTVVVGPGGDLTFDPDDLEITTGTTVAWKWEGNNHNIVVEDQPDGADWNGTPGADTKIYNEGYRYTYTFDVPGTYDYYCNPHRAAGMVGSITVTKDGKGTNGTEDGTGTDPDRKGIEDDGKGSETGGPTIPEDHATTADLPVRVGLDGDRTFTPGTERPLVVPAGTEVTFVWETDGNNIVVEDQPHDASWTGTPGGMSRVYDAEYRYTHTFDVPGKYEFYSAPYESAGMTGTIYVSK</sequence>
<keyword evidence="2" id="KW-0813">Transport</keyword>
<evidence type="ECO:0000313" key="10">
    <source>
        <dbReference type="EMBL" id="EFW89894.1"/>
    </source>
</evidence>
<reference evidence="10 11" key="1">
    <citation type="journal article" date="2014" name="ISME J.">
        <title>Trehalose/2-sulfotrehalose biosynthesis and glycine-betaine uptake are widely spread mechanisms for osmoadaptation in the Halobacteriales.</title>
        <authorList>
            <person name="Youssef N.H."/>
            <person name="Savage-Ashlock K.N."/>
            <person name="McCully A.L."/>
            <person name="Luedtke B."/>
            <person name="Shaw E.I."/>
            <person name="Hoff W.D."/>
            <person name="Elshahed M.S."/>
        </authorList>
    </citation>
    <scope>NUCLEOTIDE SEQUENCE [LARGE SCALE GENOMIC DNA]</scope>
    <source>
        <strain evidence="10 11">DX253</strain>
    </source>
</reference>
<feature type="binding site" evidence="7">
    <location>
        <position position="121"/>
    </location>
    <ligand>
        <name>Cu cation</name>
        <dbReference type="ChEBI" id="CHEBI:23378"/>
    </ligand>
</feature>
<dbReference type="Pfam" id="PF00127">
    <property type="entry name" value="Copper-bind"/>
    <property type="match status" value="2"/>
</dbReference>
<feature type="compositionally biased region" description="Basic and acidic residues" evidence="8">
    <location>
        <begin position="152"/>
        <end position="164"/>
    </location>
</feature>
<feature type="domain" description="Blue (type 1) copper" evidence="9">
    <location>
        <begin position="202"/>
        <end position="277"/>
    </location>
</feature>
<evidence type="ECO:0000256" key="1">
    <source>
        <dbReference type="ARBA" id="ARBA00004370"/>
    </source>
</evidence>
<keyword evidence="6" id="KW-0472">Membrane</keyword>
<accession>E7R000</accession>
<dbReference type="GO" id="GO:0009055">
    <property type="term" value="F:electron transfer activity"/>
    <property type="evidence" value="ECO:0007669"/>
    <property type="project" value="InterPro"/>
</dbReference>
<comment type="caution">
    <text evidence="10">The sequence shown here is derived from an EMBL/GenBank/DDBJ whole genome shotgun (WGS) entry which is preliminary data.</text>
</comment>
<dbReference type="CDD" id="cd04220">
    <property type="entry name" value="Halocyanin"/>
    <property type="match status" value="1"/>
</dbReference>
<dbReference type="PANTHER" id="PTHR34192">
    <property type="entry name" value="PLASTOCYANIN MAJOR ISOFORM, CHLOROPLASTIC-RELATED"/>
    <property type="match status" value="1"/>
</dbReference>
<dbReference type="eggNOG" id="arCOG02920">
    <property type="taxonomic scope" value="Archaea"/>
</dbReference>
<keyword evidence="5 7" id="KW-0186">Copper</keyword>
<evidence type="ECO:0000256" key="8">
    <source>
        <dbReference type="SAM" id="MobiDB-lite"/>
    </source>
</evidence>
<dbReference type="InterPro" id="IPR002387">
    <property type="entry name" value="Plastocyanin"/>
</dbReference>
<protein>
    <submittedName>
        <fullName evidence="10">Halocyanin hcpB</fullName>
    </submittedName>
</protein>
<dbReference type="EMBL" id="AEMG01000030">
    <property type="protein sequence ID" value="EFW89894.1"/>
    <property type="molecule type" value="Genomic_DNA"/>
</dbReference>
<dbReference type="InterPro" id="IPR028871">
    <property type="entry name" value="BlueCu_1_BS"/>
</dbReference>
<comment type="subcellular location">
    <subcellularLocation>
        <location evidence="1">Membrane</location>
    </subcellularLocation>
</comment>
<evidence type="ECO:0000313" key="11">
    <source>
        <dbReference type="Proteomes" id="UP000003751"/>
    </source>
</evidence>
<dbReference type="PANTHER" id="PTHR34192:SF10">
    <property type="entry name" value="PLASTOCYANIN MAJOR ISOFORM, CHLOROPLASTIC-RELATED"/>
    <property type="match status" value="1"/>
</dbReference>
<evidence type="ECO:0000256" key="2">
    <source>
        <dbReference type="ARBA" id="ARBA00022448"/>
    </source>
</evidence>
<dbReference type="PRINTS" id="PR00157">
    <property type="entry name" value="PLASTOCYANIN"/>
</dbReference>
<feature type="region of interest" description="Disordered" evidence="8">
    <location>
        <begin position="134"/>
        <end position="182"/>
    </location>
</feature>
<feature type="binding site" evidence="7">
    <location>
        <position position="129"/>
    </location>
    <ligand>
        <name>Cu cation</name>
        <dbReference type="ChEBI" id="CHEBI:23378"/>
    </ligand>
</feature>
<dbReference type="Gene3D" id="2.60.40.420">
    <property type="entry name" value="Cupredoxins - blue copper proteins"/>
    <property type="match status" value="2"/>
</dbReference>
<keyword evidence="3 7" id="KW-0479">Metal-binding</keyword>
<feature type="domain" description="Blue (type 1) copper" evidence="9">
    <location>
        <begin position="47"/>
        <end position="135"/>
    </location>
</feature>